<accession>A0A158H1F0</accession>
<name>A0A158H1F0_9BURK</name>
<gene>
    <name evidence="1" type="ORF">AWB69_03733</name>
</gene>
<evidence type="ECO:0000313" key="1">
    <source>
        <dbReference type="EMBL" id="SAL38176.1"/>
    </source>
</evidence>
<dbReference type="EMBL" id="FCOK02000023">
    <property type="protein sequence ID" value="SAL38176.1"/>
    <property type="molecule type" value="Genomic_DNA"/>
</dbReference>
<protein>
    <submittedName>
        <fullName evidence="1">Uncharacterized protein</fullName>
    </submittedName>
</protein>
<sequence length="55" mass="5885">MFMAVNPKIMGKFAISIRLRVVGWLAPVPMIPRLKSRNANSPAMGLGGSAACDEI</sequence>
<dbReference type="Proteomes" id="UP000054683">
    <property type="component" value="Unassembled WGS sequence"/>
</dbReference>
<evidence type="ECO:0000313" key="2">
    <source>
        <dbReference type="Proteomes" id="UP000054683"/>
    </source>
</evidence>
<organism evidence="1 2">
    <name type="scientific">Caballeronia udeis</name>
    <dbReference type="NCBI Taxonomy" id="1232866"/>
    <lineage>
        <taxon>Bacteria</taxon>
        <taxon>Pseudomonadati</taxon>
        <taxon>Pseudomonadota</taxon>
        <taxon>Betaproteobacteria</taxon>
        <taxon>Burkholderiales</taxon>
        <taxon>Burkholderiaceae</taxon>
        <taxon>Caballeronia</taxon>
    </lineage>
</organism>
<dbReference type="AlphaFoldDB" id="A0A158H1F0"/>
<reference evidence="1 2" key="1">
    <citation type="submission" date="2016-01" db="EMBL/GenBank/DDBJ databases">
        <authorList>
            <person name="Oliw E.H."/>
        </authorList>
    </citation>
    <scope>NUCLEOTIDE SEQUENCE [LARGE SCALE GENOMIC DNA]</scope>
    <source>
        <strain evidence="1">LMG 27134</strain>
    </source>
</reference>
<proteinExistence type="predicted"/>